<reference evidence="2" key="1">
    <citation type="submission" date="2016-03" db="UniProtKB">
        <authorList>
            <consortium name="WormBaseParasite"/>
        </authorList>
    </citation>
    <scope>IDENTIFICATION</scope>
</reference>
<keyword evidence="1" id="KW-1185">Reference proteome</keyword>
<dbReference type="WBParaSite" id="PTRK_0000407700.1">
    <property type="protein sequence ID" value="PTRK_0000407700.1"/>
    <property type="gene ID" value="PTRK_0000407700"/>
</dbReference>
<proteinExistence type="predicted"/>
<dbReference type="AlphaFoldDB" id="A0A0N4Z9P6"/>
<organism evidence="1 2">
    <name type="scientific">Parastrongyloides trichosuri</name>
    <name type="common">Possum-specific nematode worm</name>
    <dbReference type="NCBI Taxonomy" id="131310"/>
    <lineage>
        <taxon>Eukaryota</taxon>
        <taxon>Metazoa</taxon>
        <taxon>Ecdysozoa</taxon>
        <taxon>Nematoda</taxon>
        <taxon>Chromadorea</taxon>
        <taxon>Rhabditida</taxon>
        <taxon>Tylenchina</taxon>
        <taxon>Panagrolaimomorpha</taxon>
        <taxon>Strongyloidoidea</taxon>
        <taxon>Strongyloididae</taxon>
        <taxon>Parastrongyloides</taxon>
    </lineage>
</organism>
<evidence type="ECO:0000313" key="2">
    <source>
        <dbReference type="WBParaSite" id="PTRK_0000407700.1"/>
    </source>
</evidence>
<dbReference type="STRING" id="131310.A0A0N4Z9P6"/>
<name>A0A0N4Z9P6_PARTI</name>
<evidence type="ECO:0000313" key="1">
    <source>
        <dbReference type="Proteomes" id="UP000038045"/>
    </source>
</evidence>
<dbReference type="Proteomes" id="UP000038045">
    <property type="component" value="Unplaced"/>
</dbReference>
<protein>
    <submittedName>
        <fullName evidence="2">Reverse transcriptase domain-containing protein</fullName>
    </submittedName>
</protein>
<sequence>MVKSCMLAISSVISFIEKSREKERSKAFNRLKTYSALVKATIKSLQKDKKLRTNKDAARIRKINKRLRLNMSELREHLIELDARLTKDIESKNDTYKMSKVFRQFDNRPSINTVMPRSNKPVEVPLSLDVAFNFYESLYKKVEAPTPLPIVEEFFEEVSKCFKNLNIEKPSRSELEDMVVSSANFLTSGLFNKWPRRNSWTLLRAIDDSILAPISQKALKRGSRGCTDALLKDVAISLDNMYRLGKSSRKNLEVGWIDLKKAFDSPFRSLTDRLVEVLPLPLSAKATLRKITTCWNSKIRINSNFSAKYKIERGLPQGDALSPLLYCMLTAVV</sequence>
<accession>A0A0N4Z9P6</accession>